<sequence length="121" mass="13695">MLVNVVEKNKKNIVVIEMENHKPLIFDTASALDLAMSLNYHYQTTDIILRKEAIINGFYDLSSGIAGEILQKYINYDIHLAIVGDFNEGSQALKDFIREANKGNNFYFVSTFEEAVECLGI</sequence>
<comment type="caution">
    <text evidence="2">The sequence shown here is derived from an EMBL/GenBank/DDBJ whole genome shotgun (WGS) entry which is preliminary data.</text>
</comment>
<evidence type="ECO:0000259" key="1">
    <source>
        <dbReference type="Pfam" id="PF13788"/>
    </source>
</evidence>
<dbReference type="Pfam" id="PF13788">
    <property type="entry name" value="DUF4180"/>
    <property type="match status" value="1"/>
</dbReference>
<evidence type="ECO:0000313" key="2">
    <source>
        <dbReference type="EMBL" id="GEL79908.1"/>
    </source>
</evidence>
<keyword evidence="3" id="KW-1185">Reference proteome</keyword>
<gene>
    <name evidence="2" type="ORF">EMU01_10520</name>
</gene>
<dbReference type="Proteomes" id="UP000321175">
    <property type="component" value="Unassembled WGS sequence"/>
</dbReference>
<evidence type="ECO:0000313" key="3">
    <source>
        <dbReference type="Proteomes" id="UP000321175"/>
    </source>
</evidence>
<feature type="domain" description="DUF4180" evidence="1">
    <location>
        <begin position="11"/>
        <end position="117"/>
    </location>
</feature>
<reference evidence="2 3" key="1">
    <citation type="submission" date="2019-07" db="EMBL/GenBank/DDBJ databases">
        <title>Whole genome shotgun sequence of Enterococcus mundtii NBRC 100490.</title>
        <authorList>
            <person name="Hosoyama A."/>
            <person name="Uohara A."/>
            <person name="Ohji S."/>
            <person name="Ichikawa N."/>
        </authorList>
    </citation>
    <scope>NUCLEOTIDE SEQUENCE [LARGE SCALE GENOMIC DNA]</scope>
    <source>
        <strain evidence="2 3">NBRC 100490</strain>
    </source>
</reference>
<accession>A0ABQ0VBP7</accession>
<name>A0ABQ0VBP7_ENTMU</name>
<dbReference type="RefSeq" id="WP_100917257.1">
    <property type="nucleotide sequence ID" value="NZ_MCRG01000053.1"/>
</dbReference>
<dbReference type="InterPro" id="IPR025438">
    <property type="entry name" value="DUF4180"/>
</dbReference>
<organism evidence="2 3">
    <name type="scientific">Enterococcus mundtii</name>
    <dbReference type="NCBI Taxonomy" id="53346"/>
    <lineage>
        <taxon>Bacteria</taxon>
        <taxon>Bacillati</taxon>
        <taxon>Bacillota</taxon>
        <taxon>Bacilli</taxon>
        <taxon>Lactobacillales</taxon>
        <taxon>Enterococcaceae</taxon>
        <taxon>Enterococcus</taxon>
    </lineage>
</organism>
<proteinExistence type="predicted"/>
<protein>
    <recommendedName>
        <fullName evidence="1">DUF4180 domain-containing protein</fullName>
    </recommendedName>
</protein>
<dbReference type="EMBL" id="BJWA01000005">
    <property type="protein sequence ID" value="GEL79908.1"/>
    <property type="molecule type" value="Genomic_DNA"/>
</dbReference>